<proteinExistence type="predicted"/>
<gene>
    <name evidence="2" type="ORF">FY536_01715</name>
</gene>
<dbReference type="InterPro" id="IPR009343">
    <property type="entry name" value="DUF1002"/>
</dbReference>
<dbReference type="EMBL" id="CP043431">
    <property type="protein sequence ID" value="QNT64070.1"/>
    <property type="molecule type" value="Genomic_DNA"/>
</dbReference>
<keyword evidence="3" id="KW-1185">Reference proteome</keyword>
<sequence>MKFIKLTSSLIIGTVLLGATSMPISAATQTQTKQLSQPYVVIGSGNSDKSGMLDLLDPNSKAKQLTVNGADGDQYLNLQGVSDSAMISSVSVAPAEPGSGTLVNIEKYDGNNNITKVTSQQYAMAATMAGVNDVIITVSSNQSVSGESALAGVYKALASDGTNLDADNTSAANNLLSATSKAQEEVGDDKAGKLSGAVTETASDIASAKQKGNEMSSTEISNALNNNLSNNNINISVTARQPIVTALQDFQETPIASNKAFIKNAKNQADNLKKSTGNMMAKANDFLNSEDATNLRASADGFWNKVKNFFANLFS</sequence>
<protein>
    <submittedName>
        <fullName evidence="2">DUF1002 domain-containing protein</fullName>
    </submittedName>
</protein>
<dbReference type="RefSeq" id="WP_006845794.1">
    <property type="nucleotide sequence ID" value="NZ_CP026847.1"/>
</dbReference>
<keyword evidence="1" id="KW-0732">Signal</keyword>
<evidence type="ECO:0000313" key="2">
    <source>
        <dbReference type="EMBL" id="QNT64070.1"/>
    </source>
</evidence>
<feature type="chain" id="PRO_5039578172" evidence="1">
    <location>
        <begin position="27"/>
        <end position="315"/>
    </location>
</feature>
<organism evidence="2 3">
    <name type="scientific">Weissella koreensis</name>
    <dbReference type="NCBI Taxonomy" id="165096"/>
    <lineage>
        <taxon>Bacteria</taxon>
        <taxon>Bacillati</taxon>
        <taxon>Bacillota</taxon>
        <taxon>Bacilli</taxon>
        <taxon>Lactobacillales</taxon>
        <taxon>Lactobacillaceae</taxon>
        <taxon>Weissella</taxon>
    </lineage>
</organism>
<evidence type="ECO:0000313" key="3">
    <source>
        <dbReference type="Proteomes" id="UP000516446"/>
    </source>
</evidence>
<dbReference type="OMA" id="SIWNAIV"/>
<feature type="signal peptide" evidence="1">
    <location>
        <begin position="1"/>
        <end position="26"/>
    </location>
</feature>
<dbReference type="AlphaFoldDB" id="A0A7H1MKT4"/>
<dbReference type="Pfam" id="PF06207">
    <property type="entry name" value="DUF1002"/>
    <property type="match status" value="1"/>
</dbReference>
<reference evidence="2 3" key="1">
    <citation type="submission" date="2019-08" db="EMBL/GenBank/DDBJ databases">
        <authorList>
            <person name="Chang H.C."/>
            <person name="Mun S.Y."/>
        </authorList>
    </citation>
    <scope>NUCLEOTIDE SEQUENCE [LARGE SCALE GENOMIC DNA]</scope>
    <source>
        <strain evidence="2 3">SK</strain>
    </source>
</reference>
<name>A0A7H1MKT4_9LACO</name>
<accession>A0A7H1MKT4</accession>
<evidence type="ECO:0000256" key="1">
    <source>
        <dbReference type="SAM" id="SignalP"/>
    </source>
</evidence>
<dbReference type="Proteomes" id="UP000516446">
    <property type="component" value="Chromosome"/>
</dbReference>